<feature type="region of interest" description="Disordered" evidence="1">
    <location>
        <begin position="318"/>
        <end position="506"/>
    </location>
</feature>
<feature type="compositionally biased region" description="Low complexity" evidence="1">
    <location>
        <begin position="278"/>
        <end position="296"/>
    </location>
</feature>
<feature type="region of interest" description="Disordered" evidence="1">
    <location>
        <begin position="128"/>
        <end position="148"/>
    </location>
</feature>
<feature type="compositionally biased region" description="Basic and acidic residues" evidence="1">
    <location>
        <begin position="348"/>
        <end position="360"/>
    </location>
</feature>
<organism evidence="2 3">
    <name type="scientific">Phascolomyces articulosus</name>
    <dbReference type="NCBI Taxonomy" id="60185"/>
    <lineage>
        <taxon>Eukaryota</taxon>
        <taxon>Fungi</taxon>
        <taxon>Fungi incertae sedis</taxon>
        <taxon>Mucoromycota</taxon>
        <taxon>Mucoromycotina</taxon>
        <taxon>Mucoromycetes</taxon>
        <taxon>Mucorales</taxon>
        <taxon>Lichtheimiaceae</taxon>
        <taxon>Phascolomyces</taxon>
    </lineage>
</organism>
<feature type="compositionally biased region" description="Basic and acidic residues" evidence="1">
    <location>
        <begin position="138"/>
        <end position="148"/>
    </location>
</feature>
<feature type="region of interest" description="Disordered" evidence="1">
    <location>
        <begin position="66"/>
        <end position="106"/>
    </location>
</feature>
<feature type="compositionally biased region" description="Polar residues" evidence="1">
    <location>
        <begin position="89"/>
        <end position="99"/>
    </location>
</feature>
<reference evidence="2" key="1">
    <citation type="journal article" date="2022" name="IScience">
        <title>Evolution of zygomycete secretomes and the origins of terrestrial fungal ecologies.</title>
        <authorList>
            <person name="Chang Y."/>
            <person name="Wang Y."/>
            <person name="Mondo S."/>
            <person name="Ahrendt S."/>
            <person name="Andreopoulos W."/>
            <person name="Barry K."/>
            <person name="Beard J."/>
            <person name="Benny G.L."/>
            <person name="Blankenship S."/>
            <person name="Bonito G."/>
            <person name="Cuomo C."/>
            <person name="Desiro A."/>
            <person name="Gervers K.A."/>
            <person name="Hundley H."/>
            <person name="Kuo A."/>
            <person name="LaButti K."/>
            <person name="Lang B.F."/>
            <person name="Lipzen A."/>
            <person name="O'Donnell K."/>
            <person name="Pangilinan J."/>
            <person name="Reynolds N."/>
            <person name="Sandor L."/>
            <person name="Smith M.E."/>
            <person name="Tsang A."/>
            <person name="Grigoriev I.V."/>
            <person name="Stajich J.E."/>
            <person name="Spatafora J.W."/>
        </authorList>
    </citation>
    <scope>NUCLEOTIDE SEQUENCE</scope>
    <source>
        <strain evidence="2">RSA 2281</strain>
    </source>
</reference>
<dbReference type="AlphaFoldDB" id="A0AAD5KBI1"/>
<sequence>MFFFKKKKSEAKSEKIKNAFPPIPTTRVISERLLGTAVDKTNILINGDKSTVTTTTTVMTPSDSAIAECGASPSLSSVKEPNLKESSGFKEQQPQPNHSINKDEHQEQHYGINNQYVREYEVSSSLSSSASSLVGHHHPIDHQQQEKECKVQDNLVVEQNKEVTEEEDRFMMIANQQQQLVHQYSKKIRKGCIGKCKEQLPTTTTCAEQEKESWGISRDYSSAPNLRLDHQHHYHHPSCPENSHHDQNQQQRQQEQLPLHREEEVNHYQHEESSNYKTSPRSSTIHSSNSTSSSSSKNKAYAPSLNMEDILQQQEIQPPTATATEDNSKEQPFDTSKRNETLENENDDLTHMTHNKKSEQEEGQQPTSPTKPTVASSIPKPTITTDNNNHNDNNNIARSSPTRIRGPRIPRLTTRKVSPPSPPQSPVTTNSVNSSHPNTTTTTNGNNKNKDPSLVSPTAIKKVSHSSHLPVPIGPAATPQKRMVDVRPNKNKSSSTTATTTTPPPVRCGLPVACNTNTTSTKLPIRRA</sequence>
<comment type="caution">
    <text evidence="2">The sequence shown here is derived from an EMBL/GenBank/DDBJ whole genome shotgun (WGS) entry which is preliminary data.</text>
</comment>
<protein>
    <submittedName>
        <fullName evidence="2">Uncharacterized protein</fullName>
    </submittedName>
</protein>
<dbReference type="Proteomes" id="UP001209540">
    <property type="component" value="Unassembled WGS sequence"/>
</dbReference>
<evidence type="ECO:0000313" key="2">
    <source>
        <dbReference type="EMBL" id="KAI9277236.1"/>
    </source>
</evidence>
<feature type="compositionally biased region" description="Basic and acidic residues" evidence="1">
    <location>
        <begin position="326"/>
        <end position="341"/>
    </location>
</feature>
<reference evidence="2" key="2">
    <citation type="submission" date="2023-02" db="EMBL/GenBank/DDBJ databases">
        <authorList>
            <consortium name="DOE Joint Genome Institute"/>
            <person name="Mondo S.J."/>
            <person name="Chang Y."/>
            <person name="Wang Y."/>
            <person name="Ahrendt S."/>
            <person name="Andreopoulos W."/>
            <person name="Barry K."/>
            <person name="Beard J."/>
            <person name="Benny G.L."/>
            <person name="Blankenship S."/>
            <person name="Bonito G."/>
            <person name="Cuomo C."/>
            <person name="Desiro A."/>
            <person name="Gervers K.A."/>
            <person name="Hundley H."/>
            <person name="Kuo A."/>
            <person name="LaButti K."/>
            <person name="Lang B.F."/>
            <person name="Lipzen A."/>
            <person name="O'Donnell K."/>
            <person name="Pangilinan J."/>
            <person name="Reynolds N."/>
            <person name="Sandor L."/>
            <person name="Smith M.W."/>
            <person name="Tsang A."/>
            <person name="Grigoriev I.V."/>
            <person name="Stajich J.E."/>
            <person name="Spatafora J.W."/>
        </authorList>
    </citation>
    <scope>NUCLEOTIDE SEQUENCE</scope>
    <source>
        <strain evidence="2">RSA 2281</strain>
    </source>
</reference>
<feature type="compositionally biased region" description="Low complexity" evidence="1">
    <location>
        <begin position="386"/>
        <end position="395"/>
    </location>
</feature>
<feature type="compositionally biased region" description="Low complexity" evidence="1">
    <location>
        <begin position="426"/>
        <end position="447"/>
    </location>
</feature>
<accession>A0AAD5KBI1</accession>
<feature type="compositionally biased region" description="Polar residues" evidence="1">
    <location>
        <begin position="363"/>
        <end position="376"/>
    </location>
</feature>
<feature type="compositionally biased region" description="Basic and acidic residues" evidence="1">
    <location>
        <begin position="258"/>
        <end position="274"/>
    </location>
</feature>
<evidence type="ECO:0000256" key="1">
    <source>
        <dbReference type="SAM" id="MobiDB-lite"/>
    </source>
</evidence>
<dbReference type="EMBL" id="JAIXMP010000002">
    <property type="protein sequence ID" value="KAI9277236.1"/>
    <property type="molecule type" value="Genomic_DNA"/>
</dbReference>
<keyword evidence="3" id="KW-1185">Reference proteome</keyword>
<proteinExistence type="predicted"/>
<name>A0AAD5KBI1_9FUNG</name>
<feature type="region of interest" description="Disordered" evidence="1">
    <location>
        <begin position="230"/>
        <end position="301"/>
    </location>
</feature>
<evidence type="ECO:0000313" key="3">
    <source>
        <dbReference type="Proteomes" id="UP001209540"/>
    </source>
</evidence>
<gene>
    <name evidence="2" type="ORF">BDA99DRAFT_129811</name>
</gene>